<sequence>MANFSDWQDRMLRAVWRQGENLPEEVLVWMSELYDEFGDMPESEFCELWTARTFCMARAAFEVIGRSAEEETGKEVTGEEFCYIDYSRDPEQGPVGVVRIKSVEVSTPDRAEVAGAVAEGLQEFIMSHYRVVWPVCGRHGHGLHVGYARESAVWKCEGGDAGGHVVRAIDPAPPQAPGQSPSRGSGSGR</sequence>
<dbReference type="AlphaFoldDB" id="A0A0F7VV56"/>
<evidence type="ECO:0000256" key="1">
    <source>
        <dbReference type="SAM" id="MobiDB-lite"/>
    </source>
</evidence>
<evidence type="ECO:0000313" key="2">
    <source>
        <dbReference type="EMBL" id="CQR60836.1"/>
    </source>
</evidence>
<reference evidence="2 3" key="1">
    <citation type="submission" date="2015-02" db="EMBL/GenBank/DDBJ databases">
        <authorList>
            <person name="Gomez-Escribano P.J."/>
        </authorList>
    </citation>
    <scope>NUCLEOTIDE SEQUENCE [LARGE SCALE GENOMIC DNA]</scope>
    <source>
        <strain evidence="3">C34 (DSM 42122 / NRRL B-24963)</strain>
    </source>
</reference>
<organism evidence="2 3">
    <name type="scientific">Streptomyces leeuwenhoekii</name>
    <dbReference type="NCBI Taxonomy" id="1437453"/>
    <lineage>
        <taxon>Bacteria</taxon>
        <taxon>Bacillati</taxon>
        <taxon>Actinomycetota</taxon>
        <taxon>Actinomycetes</taxon>
        <taxon>Kitasatosporales</taxon>
        <taxon>Streptomycetaceae</taxon>
        <taxon>Streptomyces</taxon>
    </lineage>
</organism>
<dbReference type="KEGG" id="sle:sle_13740"/>
<evidence type="ECO:0000313" key="3">
    <source>
        <dbReference type="Proteomes" id="UP000035016"/>
    </source>
</evidence>
<gene>
    <name evidence="2" type="primary">sle_13740</name>
</gene>
<dbReference type="EMBL" id="LN831790">
    <property type="protein sequence ID" value="CQR60836.1"/>
    <property type="molecule type" value="Genomic_DNA"/>
</dbReference>
<name>A0A0F7VV56_STRLW</name>
<dbReference type="RefSeq" id="WP_029382630.1">
    <property type="nucleotide sequence ID" value="NZ_AZSD01000109.1"/>
</dbReference>
<feature type="compositionally biased region" description="Low complexity" evidence="1">
    <location>
        <begin position="177"/>
        <end position="189"/>
    </location>
</feature>
<dbReference type="Proteomes" id="UP000035016">
    <property type="component" value="Chromosome Chromosome"/>
</dbReference>
<proteinExistence type="predicted"/>
<protein>
    <submittedName>
        <fullName evidence="2">Uncharacterized protein</fullName>
    </submittedName>
</protein>
<feature type="region of interest" description="Disordered" evidence="1">
    <location>
        <begin position="165"/>
        <end position="189"/>
    </location>
</feature>
<accession>A0A0F7VV56</accession>